<feature type="region of interest" description="Disordered" evidence="1">
    <location>
        <begin position="85"/>
        <end position="132"/>
    </location>
</feature>
<evidence type="ECO:0000313" key="3">
    <source>
        <dbReference type="Proteomes" id="UP001189429"/>
    </source>
</evidence>
<accession>A0ABN9VMB2</accession>
<dbReference type="Proteomes" id="UP001189429">
    <property type="component" value="Unassembled WGS sequence"/>
</dbReference>
<feature type="region of interest" description="Disordered" evidence="1">
    <location>
        <begin position="1"/>
        <end position="39"/>
    </location>
</feature>
<comment type="caution">
    <text evidence="2">The sequence shown here is derived from an EMBL/GenBank/DDBJ whole genome shotgun (WGS) entry which is preliminary data.</text>
</comment>
<evidence type="ECO:0000313" key="2">
    <source>
        <dbReference type="EMBL" id="CAK0874478.1"/>
    </source>
</evidence>
<name>A0ABN9VMB2_9DINO</name>
<dbReference type="EMBL" id="CAUYUJ010017397">
    <property type="protein sequence ID" value="CAK0874478.1"/>
    <property type="molecule type" value="Genomic_DNA"/>
</dbReference>
<gene>
    <name evidence="2" type="ORF">PCOR1329_LOCUS59369</name>
</gene>
<protein>
    <submittedName>
        <fullName evidence="2">Uncharacterized protein</fullName>
    </submittedName>
</protein>
<proteinExistence type="predicted"/>
<feature type="compositionally biased region" description="Pro residues" evidence="1">
    <location>
        <begin position="1"/>
        <end position="12"/>
    </location>
</feature>
<sequence>LGPPPLGRTPPPESRKEPRPNRHPLPRNSSPTHTCCAPSAPDLYDAKCATCNSCNHPTARRWDATARQSRSQNYKRLWGRRGPLVRSACTSGGQEERERSRNEDAEETEAEEVEAEETDAEGMEAEEAPSKAPPLLRVRRYCSLTSADGLEGTRLGRAVCR</sequence>
<evidence type="ECO:0000256" key="1">
    <source>
        <dbReference type="SAM" id="MobiDB-lite"/>
    </source>
</evidence>
<feature type="compositionally biased region" description="Acidic residues" evidence="1">
    <location>
        <begin position="104"/>
        <end position="127"/>
    </location>
</feature>
<reference evidence="2" key="1">
    <citation type="submission" date="2023-10" db="EMBL/GenBank/DDBJ databases">
        <authorList>
            <person name="Chen Y."/>
            <person name="Shah S."/>
            <person name="Dougan E. K."/>
            <person name="Thang M."/>
            <person name="Chan C."/>
        </authorList>
    </citation>
    <scope>NUCLEOTIDE SEQUENCE [LARGE SCALE GENOMIC DNA]</scope>
</reference>
<keyword evidence="3" id="KW-1185">Reference proteome</keyword>
<feature type="non-terminal residue" evidence="2">
    <location>
        <position position="1"/>
    </location>
</feature>
<feature type="compositionally biased region" description="Basic and acidic residues" evidence="1">
    <location>
        <begin position="94"/>
        <end position="103"/>
    </location>
</feature>
<organism evidence="2 3">
    <name type="scientific">Prorocentrum cordatum</name>
    <dbReference type="NCBI Taxonomy" id="2364126"/>
    <lineage>
        <taxon>Eukaryota</taxon>
        <taxon>Sar</taxon>
        <taxon>Alveolata</taxon>
        <taxon>Dinophyceae</taxon>
        <taxon>Prorocentrales</taxon>
        <taxon>Prorocentraceae</taxon>
        <taxon>Prorocentrum</taxon>
    </lineage>
</organism>